<dbReference type="Gene3D" id="3.40.1350.10">
    <property type="match status" value="1"/>
</dbReference>
<evidence type="ECO:0000313" key="2">
    <source>
        <dbReference type="Proteomes" id="UP001453229"/>
    </source>
</evidence>
<sequence length="372" mass="41918">MAIEQGIWKLASGVGEHPQRLRPAGLADEGLLEAQIMQDVSILNRDWLLIGRQVRTAFDKLIDLLAIDANGTVIIIELKRDKTPREVVAQTIDYASWIAGLGDSEIVDIYLDFARRYSRPHETLDEAFQAKFGIALSDASVNEQHQMVVVATKLDASTERIITYLNDYAQISINALFFAAFEDGGNRYLSRAWMIDPDESQERAITKGRKEPWNGEFYASFGDDRPWSLARRLGFIAGGGATWYSKTLSMLSEGDRVWVNIPKTGYVGVGIVTGERCRADEYRFENEGGRTLPEIIDQDTGLSHESYPHLFQTGFDEEEAEYLVPVRWIHTVARNDAFSEVGLFGNQNTVCKPTTPKWQHTVERLGRVWPVA</sequence>
<gene>
    <name evidence="1" type="ORF">AAGT95_10310</name>
</gene>
<name>A0ABZ3CZ26_9GAMM</name>
<reference evidence="1 2" key="1">
    <citation type="submission" date="2024-04" db="EMBL/GenBank/DDBJ databases">
        <title>Salinicola lusitanus LLJ914,a marine bacterium isolated from the Okinawa Trough.</title>
        <authorList>
            <person name="Li J."/>
        </authorList>
    </citation>
    <scope>NUCLEOTIDE SEQUENCE [LARGE SCALE GENOMIC DNA]</scope>
    <source>
        <strain evidence="1 2">LLJ914</strain>
    </source>
</reference>
<dbReference type="RefSeq" id="WP_342596417.1">
    <property type="nucleotide sequence ID" value="NZ_CP151919.1"/>
</dbReference>
<evidence type="ECO:0000313" key="1">
    <source>
        <dbReference type="EMBL" id="XAD56354.1"/>
    </source>
</evidence>
<protein>
    <recommendedName>
        <fullName evidence="3">DUF91 domain-containing protein</fullName>
    </recommendedName>
</protein>
<accession>A0ABZ3CZ26</accession>
<dbReference type="EMBL" id="CP151919">
    <property type="protein sequence ID" value="XAD56354.1"/>
    <property type="molecule type" value="Genomic_DNA"/>
</dbReference>
<dbReference type="Proteomes" id="UP001453229">
    <property type="component" value="Chromosome"/>
</dbReference>
<dbReference type="InterPro" id="IPR011856">
    <property type="entry name" value="tRNA_endonuc-like_dom_sf"/>
</dbReference>
<keyword evidence="2" id="KW-1185">Reference proteome</keyword>
<proteinExistence type="predicted"/>
<organism evidence="1 2">
    <name type="scientific">Salinicola lusitanus</name>
    <dbReference type="NCBI Taxonomy" id="1949085"/>
    <lineage>
        <taxon>Bacteria</taxon>
        <taxon>Pseudomonadati</taxon>
        <taxon>Pseudomonadota</taxon>
        <taxon>Gammaproteobacteria</taxon>
        <taxon>Oceanospirillales</taxon>
        <taxon>Halomonadaceae</taxon>
        <taxon>Salinicola</taxon>
    </lineage>
</organism>
<evidence type="ECO:0008006" key="3">
    <source>
        <dbReference type="Google" id="ProtNLM"/>
    </source>
</evidence>